<protein>
    <submittedName>
        <fullName evidence="1">Uncharacterized protein</fullName>
    </submittedName>
</protein>
<sequence length="155" mass="16477">MRTHLGYLSSYEDMGVARVSCVGTCQCQSLTLDAHQNERRVSLEQVSPPITVYGLAARCALRVQVLPDSRSGGHKFKVTSVAAVSTPHGTLHTVGATAQNDAKPNIGPWATKTAAAADASWQSQISNAFRFIQRAGSDVRPPADDTGMTGHTSLQ</sequence>
<evidence type="ECO:0000313" key="1">
    <source>
        <dbReference type="EMBL" id="CAD9523537.1"/>
    </source>
</evidence>
<proteinExistence type="predicted"/>
<name>A0A7S2IM19_9EUKA</name>
<dbReference type="AlphaFoldDB" id="A0A7S2IM19"/>
<organism evidence="1">
    <name type="scientific">Haptolina brevifila</name>
    <dbReference type="NCBI Taxonomy" id="156173"/>
    <lineage>
        <taxon>Eukaryota</taxon>
        <taxon>Haptista</taxon>
        <taxon>Haptophyta</taxon>
        <taxon>Prymnesiophyceae</taxon>
        <taxon>Prymnesiales</taxon>
        <taxon>Prymnesiaceae</taxon>
        <taxon>Haptolina</taxon>
    </lineage>
</organism>
<dbReference type="EMBL" id="HBGU01064779">
    <property type="protein sequence ID" value="CAD9523537.1"/>
    <property type="molecule type" value="Transcribed_RNA"/>
</dbReference>
<gene>
    <name evidence="1" type="ORF">CBRE1094_LOCUS35285</name>
</gene>
<accession>A0A7S2IM19</accession>
<reference evidence="1" key="1">
    <citation type="submission" date="2021-01" db="EMBL/GenBank/DDBJ databases">
        <authorList>
            <person name="Corre E."/>
            <person name="Pelletier E."/>
            <person name="Niang G."/>
            <person name="Scheremetjew M."/>
            <person name="Finn R."/>
            <person name="Kale V."/>
            <person name="Holt S."/>
            <person name="Cochrane G."/>
            <person name="Meng A."/>
            <person name="Brown T."/>
            <person name="Cohen L."/>
        </authorList>
    </citation>
    <scope>NUCLEOTIDE SEQUENCE</scope>
    <source>
        <strain evidence="1">UTEX LB 985</strain>
    </source>
</reference>